<proteinExistence type="predicted"/>
<evidence type="ECO:0000313" key="2">
    <source>
        <dbReference type="Proteomes" id="UP000887116"/>
    </source>
</evidence>
<protein>
    <submittedName>
        <fullName evidence="1">Integrase catalytic domain-containing protein</fullName>
    </submittedName>
</protein>
<dbReference type="AlphaFoldDB" id="A0A8X6KHM9"/>
<keyword evidence="2" id="KW-1185">Reference proteome</keyword>
<dbReference type="EMBL" id="BMAO01011495">
    <property type="protein sequence ID" value="GFQ74149.1"/>
    <property type="molecule type" value="Genomic_DNA"/>
</dbReference>
<reference evidence="1" key="1">
    <citation type="submission" date="2020-07" db="EMBL/GenBank/DDBJ databases">
        <title>Multicomponent nature underlies the extraordinary mechanical properties of spider dragline silk.</title>
        <authorList>
            <person name="Kono N."/>
            <person name="Nakamura H."/>
            <person name="Mori M."/>
            <person name="Yoshida Y."/>
            <person name="Ohtoshi R."/>
            <person name="Malay A.D."/>
            <person name="Moran D.A.P."/>
            <person name="Tomita M."/>
            <person name="Numata K."/>
            <person name="Arakawa K."/>
        </authorList>
    </citation>
    <scope>NUCLEOTIDE SEQUENCE</scope>
</reference>
<gene>
    <name evidence="1" type="primary">AVEN_204331_1</name>
    <name evidence="1" type="ORF">TNCT_230021</name>
</gene>
<dbReference type="OrthoDB" id="6567021at2759"/>
<organism evidence="1 2">
    <name type="scientific">Trichonephila clavata</name>
    <name type="common">Joro spider</name>
    <name type="synonym">Nephila clavata</name>
    <dbReference type="NCBI Taxonomy" id="2740835"/>
    <lineage>
        <taxon>Eukaryota</taxon>
        <taxon>Metazoa</taxon>
        <taxon>Ecdysozoa</taxon>
        <taxon>Arthropoda</taxon>
        <taxon>Chelicerata</taxon>
        <taxon>Arachnida</taxon>
        <taxon>Araneae</taxon>
        <taxon>Araneomorphae</taxon>
        <taxon>Entelegynae</taxon>
        <taxon>Araneoidea</taxon>
        <taxon>Nephilidae</taxon>
        <taxon>Trichonephila</taxon>
    </lineage>
</organism>
<sequence>MNAVKQRRTTIRGAFTKRANNLEDLLLSELSDVKFDEIEVTLEQLSVKFKQLKECDDQVLDLLQQEKCSQDIYEKEYLSCEKYEDRFIALKTKWNHVLPSEILKAWERSRFASHPEITGKNDLDSLIKFLKHEVESELRIKLARNTFTSEKLSKRNSDRYEGKNSIPTATELLSSHKHTYSKNNLRILKGTKLVSFVRDCIRHKVVRIVLQIRCL</sequence>
<evidence type="ECO:0000313" key="1">
    <source>
        <dbReference type="EMBL" id="GFQ74149.1"/>
    </source>
</evidence>
<accession>A0A8X6KHM9</accession>
<name>A0A8X6KHM9_TRICU</name>
<comment type="caution">
    <text evidence="1">The sequence shown here is derived from an EMBL/GenBank/DDBJ whole genome shotgun (WGS) entry which is preliminary data.</text>
</comment>
<dbReference type="Proteomes" id="UP000887116">
    <property type="component" value="Unassembled WGS sequence"/>
</dbReference>